<evidence type="ECO:0000256" key="2">
    <source>
        <dbReference type="SAM" id="SignalP"/>
    </source>
</evidence>
<sequence>MLSKWLTVGFVALALVFVAVQSANIQDHRPSREQSRVFFPLEVNVPDVINGFLSAFRFLWGRLQSLVGYSGSSQIIGAKDPPKPLPAPLTPSPALQALPLAPEEVVKSPVQLVSVEVDDPVRHPSVHHKTKIRRTKQQKAKNKKKKKGKIAPSLVSQWELLAMEEGWI</sequence>
<evidence type="ECO:0000256" key="1">
    <source>
        <dbReference type="SAM" id="MobiDB-lite"/>
    </source>
</evidence>
<reference evidence="3" key="1">
    <citation type="journal article" date="2014" name="PLoS Negl. Trop. Dis.">
        <title>Identification and characterization of seminal fluid proteins in the Asian tiger mosquito, Aedes albopictus.</title>
        <authorList>
            <person name="Boes K.E."/>
            <person name="Ribeiro J.M."/>
            <person name="Wong A."/>
            <person name="Harrington L.C."/>
            <person name="Wolfner M.F."/>
            <person name="Sirot L.K."/>
        </authorList>
    </citation>
    <scope>NUCLEOTIDE SEQUENCE</scope>
    <source>
        <tissue evidence="3">Reproductive organs</tissue>
    </source>
</reference>
<dbReference type="VEuPathDB" id="VectorBase:AALC636_005656"/>
<feature type="chain" id="PRO_5001513937" evidence="2">
    <location>
        <begin position="23"/>
        <end position="168"/>
    </location>
</feature>
<protein>
    <submittedName>
        <fullName evidence="3">Putative secreted protein</fullName>
    </submittedName>
</protein>
<dbReference type="VEuPathDB" id="VectorBase:AALF009338"/>
<keyword evidence="2" id="KW-0732">Signal</keyword>
<dbReference type="EMBL" id="GAPW01005143">
    <property type="protein sequence ID" value="JAC08455.1"/>
    <property type="molecule type" value="mRNA"/>
</dbReference>
<feature type="signal peptide" evidence="2">
    <location>
        <begin position="1"/>
        <end position="22"/>
    </location>
</feature>
<proteinExistence type="evidence at transcript level"/>
<evidence type="ECO:0000313" key="3">
    <source>
        <dbReference type="EMBL" id="JAC08455.1"/>
    </source>
</evidence>
<feature type="region of interest" description="Disordered" evidence="1">
    <location>
        <begin position="124"/>
        <end position="148"/>
    </location>
</feature>
<name>A0A023EHV1_AEDAL</name>
<accession>A0A023EHV1</accession>
<organism evidence="3">
    <name type="scientific">Aedes albopictus</name>
    <name type="common">Asian tiger mosquito</name>
    <name type="synonym">Stegomyia albopicta</name>
    <dbReference type="NCBI Taxonomy" id="7160"/>
    <lineage>
        <taxon>Eukaryota</taxon>
        <taxon>Metazoa</taxon>
        <taxon>Ecdysozoa</taxon>
        <taxon>Arthropoda</taxon>
        <taxon>Hexapoda</taxon>
        <taxon>Insecta</taxon>
        <taxon>Pterygota</taxon>
        <taxon>Neoptera</taxon>
        <taxon>Endopterygota</taxon>
        <taxon>Diptera</taxon>
        <taxon>Nematocera</taxon>
        <taxon>Culicoidea</taxon>
        <taxon>Culicidae</taxon>
        <taxon>Culicinae</taxon>
        <taxon>Aedini</taxon>
        <taxon>Aedes</taxon>
        <taxon>Stegomyia</taxon>
    </lineage>
</organism>
<dbReference type="AlphaFoldDB" id="A0A023EHV1"/>